<proteinExistence type="predicted"/>
<dbReference type="Proteomes" id="UP001154282">
    <property type="component" value="Unassembled WGS sequence"/>
</dbReference>
<accession>A0AAV0IDY0</accession>
<sequence length="41" mass="4635">MDVGTSCTARRMTRSTSMVVLLELLAEINCFRAKLDFDILN</sequence>
<dbReference type="AlphaFoldDB" id="A0AAV0IDY0"/>
<feature type="non-terminal residue" evidence="1">
    <location>
        <position position="41"/>
    </location>
</feature>
<dbReference type="EMBL" id="CAMGYJ010000003">
    <property type="protein sequence ID" value="CAI0395800.1"/>
    <property type="molecule type" value="Genomic_DNA"/>
</dbReference>
<keyword evidence="2" id="KW-1185">Reference proteome</keyword>
<reference evidence="1" key="1">
    <citation type="submission" date="2022-08" db="EMBL/GenBank/DDBJ databases">
        <authorList>
            <person name="Gutierrez-Valencia J."/>
        </authorList>
    </citation>
    <scope>NUCLEOTIDE SEQUENCE</scope>
</reference>
<gene>
    <name evidence="1" type="ORF">LITE_LOCUS8859</name>
</gene>
<evidence type="ECO:0000313" key="2">
    <source>
        <dbReference type="Proteomes" id="UP001154282"/>
    </source>
</evidence>
<name>A0AAV0IDY0_9ROSI</name>
<evidence type="ECO:0000313" key="1">
    <source>
        <dbReference type="EMBL" id="CAI0395800.1"/>
    </source>
</evidence>
<comment type="caution">
    <text evidence="1">The sequence shown here is derived from an EMBL/GenBank/DDBJ whole genome shotgun (WGS) entry which is preliminary data.</text>
</comment>
<protein>
    <submittedName>
        <fullName evidence="1">Uncharacterized protein</fullName>
    </submittedName>
</protein>
<organism evidence="1 2">
    <name type="scientific">Linum tenue</name>
    <dbReference type="NCBI Taxonomy" id="586396"/>
    <lineage>
        <taxon>Eukaryota</taxon>
        <taxon>Viridiplantae</taxon>
        <taxon>Streptophyta</taxon>
        <taxon>Embryophyta</taxon>
        <taxon>Tracheophyta</taxon>
        <taxon>Spermatophyta</taxon>
        <taxon>Magnoliopsida</taxon>
        <taxon>eudicotyledons</taxon>
        <taxon>Gunneridae</taxon>
        <taxon>Pentapetalae</taxon>
        <taxon>rosids</taxon>
        <taxon>fabids</taxon>
        <taxon>Malpighiales</taxon>
        <taxon>Linaceae</taxon>
        <taxon>Linum</taxon>
    </lineage>
</organism>